<proteinExistence type="predicted"/>
<accession>A0A4R8FZD6</accession>
<evidence type="ECO:0000313" key="2">
    <source>
        <dbReference type="EMBL" id="TDX29022.1"/>
    </source>
</evidence>
<gene>
    <name evidence="2" type="ORF">DFO67_10865</name>
</gene>
<dbReference type="Pfam" id="PF17775">
    <property type="entry name" value="YchJ_M-like"/>
    <property type="match status" value="1"/>
</dbReference>
<organism evidence="2 3">
    <name type="scientific">Modicisalibacter xianhensis</name>
    <dbReference type="NCBI Taxonomy" id="442341"/>
    <lineage>
        <taxon>Bacteria</taxon>
        <taxon>Pseudomonadati</taxon>
        <taxon>Pseudomonadota</taxon>
        <taxon>Gammaproteobacteria</taxon>
        <taxon>Oceanospirillales</taxon>
        <taxon>Halomonadaceae</taxon>
        <taxon>Modicisalibacter</taxon>
    </lineage>
</organism>
<dbReference type="Gene3D" id="3.10.450.50">
    <property type="match status" value="1"/>
</dbReference>
<dbReference type="InterPro" id="IPR004027">
    <property type="entry name" value="SEC_C_motif"/>
</dbReference>
<reference evidence="2 3" key="1">
    <citation type="submission" date="2019-03" db="EMBL/GenBank/DDBJ databases">
        <title>Freshwater and sediment microbial communities from various areas in North America, analyzing microbe dynamics in response to fracking.</title>
        <authorList>
            <person name="Lamendella R."/>
        </authorList>
    </citation>
    <scope>NUCLEOTIDE SEQUENCE [LARGE SCALE GENOMIC DNA]</scope>
    <source>
        <strain evidence="2 3">6_TX</strain>
    </source>
</reference>
<protein>
    <submittedName>
        <fullName evidence="2">SEC-C motif-containing protein</fullName>
    </submittedName>
</protein>
<comment type="caution">
    <text evidence="2">The sequence shown here is derived from an EMBL/GenBank/DDBJ whole genome shotgun (WGS) entry which is preliminary data.</text>
</comment>
<dbReference type="RefSeq" id="WP_134017877.1">
    <property type="nucleotide sequence ID" value="NZ_SOEC01000008.1"/>
</dbReference>
<sequence>MPEALMRARFTAFALGMTDVLLATWAPETRPPRHALEGAQPCWLRLDIEASEAQPPAGWVRFQALGRQDGRFFTLQETSRFRFDDAAHQWFYVDGDAQWRSLSAGRNTSCPCGSGLKAKRCCARD</sequence>
<evidence type="ECO:0000259" key="1">
    <source>
        <dbReference type="Pfam" id="PF17775"/>
    </source>
</evidence>
<dbReference type="OrthoDB" id="21421at2"/>
<dbReference type="Proteomes" id="UP000294489">
    <property type="component" value="Unassembled WGS sequence"/>
</dbReference>
<dbReference type="SUPFAM" id="SSF103642">
    <property type="entry name" value="Sec-C motif"/>
    <property type="match status" value="1"/>
</dbReference>
<dbReference type="SUPFAM" id="SSF54427">
    <property type="entry name" value="NTF2-like"/>
    <property type="match status" value="1"/>
</dbReference>
<dbReference type="Pfam" id="PF02810">
    <property type="entry name" value="SEC-C"/>
    <property type="match status" value="1"/>
</dbReference>
<evidence type="ECO:0000313" key="3">
    <source>
        <dbReference type="Proteomes" id="UP000294489"/>
    </source>
</evidence>
<dbReference type="EMBL" id="SOEC01000008">
    <property type="protein sequence ID" value="TDX29022.1"/>
    <property type="molecule type" value="Genomic_DNA"/>
</dbReference>
<dbReference type="InterPro" id="IPR048469">
    <property type="entry name" value="YchJ-like_M"/>
</dbReference>
<feature type="domain" description="YchJ-like middle NTF2-like" evidence="1">
    <location>
        <begin position="2"/>
        <end position="95"/>
    </location>
</feature>
<dbReference type="InterPro" id="IPR032710">
    <property type="entry name" value="NTF2-like_dom_sf"/>
</dbReference>
<dbReference type="AlphaFoldDB" id="A0A4R8FZD6"/>
<name>A0A4R8FZD6_9GAMM</name>